<dbReference type="Pfam" id="PF13443">
    <property type="entry name" value="HTH_26"/>
    <property type="match status" value="1"/>
</dbReference>
<dbReference type="InterPro" id="IPR001387">
    <property type="entry name" value="Cro/C1-type_HTH"/>
</dbReference>
<proteinExistence type="predicted"/>
<sequence>MIDKEKLREISLTLTSNQDNYMAAFRENLFKYISDKGITIKDISEKSGIPFPTLNSFLYGSVKDMMLANVIKLSRALNISVDELVGAGTIGKDILNILKIYRNLPEHSQYLVEYFVNHQRKIFNNSPEGGRRISVFVPECKNGNLLATNMIEHIDIVGFSENFSASTYVGIKIPCDCYMPYYAPGDIILIAADRHEREKERCVINHNGNIYIVNEIPFIENGKRNFNYTALMNNNLIIPKDNLDDKIGYIIGFLKPDGSLGIR</sequence>
<dbReference type="EMBL" id="PP511791">
    <property type="protein sequence ID" value="XCD07456.1"/>
    <property type="molecule type" value="Genomic_DNA"/>
</dbReference>
<dbReference type="CDD" id="cd00093">
    <property type="entry name" value="HTH_XRE"/>
    <property type="match status" value="1"/>
</dbReference>
<name>A0AAU8B5W7_9CAUD</name>
<organism evidence="2">
    <name type="scientific">Dulem virus 39</name>
    <dbReference type="NCBI Taxonomy" id="3145757"/>
    <lineage>
        <taxon>Viruses</taxon>
        <taxon>Duplodnaviria</taxon>
        <taxon>Heunggongvirae</taxon>
        <taxon>Uroviricota</taxon>
        <taxon>Caudoviricetes</taxon>
    </lineage>
</organism>
<dbReference type="SUPFAM" id="SSF47413">
    <property type="entry name" value="lambda repressor-like DNA-binding domains"/>
    <property type="match status" value="1"/>
</dbReference>
<dbReference type="PROSITE" id="PS50943">
    <property type="entry name" value="HTH_CROC1"/>
    <property type="match status" value="1"/>
</dbReference>
<keyword evidence="2" id="KW-0238">DNA-binding</keyword>
<accession>A0AAU8B5W7</accession>
<feature type="domain" description="HTH cro/C1-type" evidence="1">
    <location>
        <begin position="36"/>
        <end position="84"/>
    </location>
</feature>
<dbReference type="Gene3D" id="1.10.260.40">
    <property type="entry name" value="lambda repressor-like DNA-binding domains"/>
    <property type="match status" value="1"/>
</dbReference>
<dbReference type="GO" id="GO:0003677">
    <property type="term" value="F:DNA binding"/>
    <property type="evidence" value="ECO:0007669"/>
    <property type="project" value="UniProtKB-KW"/>
</dbReference>
<dbReference type="InterPro" id="IPR010982">
    <property type="entry name" value="Lambda_DNA-bd_dom_sf"/>
</dbReference>
<dbReference type="SMART" id="SM00530">
    <property type="entry name" value="HTH_XRE"/>
    <property type="match status" value="1"/>
</dbReference>
<reference evidence="2" key="1">
    <citation type="submission" date="2024-03" db="EMBL/GenBank/DDBJ databases">
        <title>Diverse circular DNA viruses in blood, oral, and fecal samples of captive lemurs.</title>
        <authorList>
            <person name="Paietta E.N."/>
            <person name="Kraberger S."/>
            <person name="Lund M.C."/>
            <person name="Custer J.M."/>
            <person name="Vargas K.M."/>
            <person name="Ehmke E.E."/>
            <person name="Yoder A.D."/>
            <person name="Varsani A."/>
        </authorList>
    </citation>
    <scope>NUCLEOTIDE SEQUENCE</scope>
    <source>
        <strain evidence="2">Duke_28FS_1</strain>
    </source>
</reference>
<evidence type="ECO:0000259" key="1">
    <source>
        <dbReference type="PROSITE" id="PS50943"/>
    </source>
</evidence>
<protein>
    <submittedName>
        <fullName evidence="2">Cro/C1-type HTH DNA-binding domain</fullName>
    </submittedName>
</protein>
<evidence type="ECO:0000313" key="2">
    <source>
        <dbReference type="EMBL" id="XCD07456.1"/>
    </source>
</evidence>